<feature type="transmembrane region" description="Helical" evidence="9">
    <location>
        <begin position="66"/>
        <end position="88"/>
    </location>
</feature>
<evidence type="ECO:0000256" key="2">
    <source>
        <dbReference type="ARBA" id="ARBA00022475"/>
    </source>
</evidence>
<dbReference type="PROSITE" id="PS00855">
    <property type="entry name" value="SPASE_II"/>
    <property type="match status" value="1"/>
</dbReference>
<evidence type="ECO:0000256" key="6">
    <source>
        <dbReference type="ARBA" id="ARBA00022801"/>
    </source>
</evidence>
<gene>
    <name evidence="9" type="primary">lspA</name>
    <name evidence="13" type="ORF">ATL51_0287</name>
    <name evidence="12" type="ORF">HDA37_005796</name>
</gene>
<feature type="region of interest" description="Disordered" evidence="11">
    <location>
        <begin position="152"/>
        <end position="179"/>
    </location>
</feature>
<dbReference type="InterPro" id="IPR001872">
    <property type="entry name" value="Peptidase_A8"/>
</dbReference>
<keyword evidence="2 9" id="KW-1003">Cell membrane</keyword>
<evidence type="ECO:0000256" key="1">
    <source>
        <dbReference type="ARBA" id="ARBA00006139"/>
    </source>
</evidence>
<evidence type="ECO:0000256" key="3">
    <source>
        <dbReference type="ARBA" id="ARBA00022670"/>
    </source>
</evidence>
<dbReference type="GeneID" id="98055337"/>
<keyword evidence="4 9" id="KW-0812">Transmembrane</keyword>
<comment type="caution">
    <text evidence="12">The sequence shown here is derived from an EMBL/GenBank/DDBJ whole genome shotgun (WGS) entry which is preliminary data.</text>
</comment>
<dbReference type="EMBL" id="PHUJ01000002">
    <property type="protein sequence ID" value="PKB41324.1"/>
    <property type="molecule type" value="Genomic_DNA"/>
</dbReference>
<keyword evidence="3 9" id="KW-0645">Protease</keyword>
<sequence length="179" mass="18573">MSAWPRSRSVATAGVTAAVAVLVDVVTKWLADTRLPGAPVDLGIGRLQLSYNTGVAFSLGDGLPTWAVLALAGVITSGVLVAIVAGWLRPPVPAGLVLGGAMANIVDRAGDGAVTDFLWLGWFPTFNLADTAITLGVLALLWASWRTENRSVAGHATEQESADQGRPPRTAPREPHGTS</sequence>
<dbReference type="GO" id="GO:0005886">
    <property type="term" value="C:plasma membrane"/>
    <property type="evidence" value="ECO:0007669"/>
    <property type="project" value="UniProtKB-SubCell"/>
</dbReference>
<proteinExistence type="inferred from homology"/>
<evidence type="ECO:0000256" key="7">
    <source>
        <dbReference type="ARBA" id="ARBA00022989"/>
    </source>
</evidence>
<evidence type="ECO:0000256" key="4">
    <source>
        <dbReference type="ARBA" id="ARBA00022692"/>
    </source>
</evidence>
<dbReference type="PANTHER" id="PTHR33695:SF1">
    <property type="entry name" value="LIPOPROTEIN SIGNAL PEPTIDASE"/>
    <property type="match status" value="1"/>
</dbReference>
<organism evidence="12 15">
    <name type="scientific">Pseudonocardia alni</name>
    <name type="common">Amycolata alni</name>
    <dbReference type="NCBI Taxonomy" id="33907"/>
    <lineage>
        <taxon>Bacteria</taxon>
        <taxon>Bacillati</taxon>
        <taxon>Actinomycetota</taxon>
        <taxon>Actinomycetes</taxon>
        <taxon>Pseudonocardiales</taxon>
        <taxon>Pseudonocardiaceae</taxon>
        <taxon>Pseudonocardia</taxon>
    </lineage>
</organism>
<feature type="active site" evidence="9">
    <location>
        <position position="116"/>
    </location>
</feature>
<feature type="active site" evidence="9">
    <location>
        <position position="130"/>
    </location>
</feature>
<dbReference type="Proteomes" id="UP000232453">
    <property type="component" value="Unassembled WGS sequence"/>
</dbReference>
<evidence type="ECO:0000256" key="8">
    <source>
        <dbReference type="ARBA" id="ARBA00023136"/>
    </source>
</evidence>
<dbReference type="Pfam" id="PF01252">
    <property type="entry name" value="Peptidase_A8"/>
    <property type="match status" value="1"/>
</dbReference>
<evidence type="ECO:0000256" key="11">
    <source>
        <dbReference type="SAM" id="MobiDB-lite"/>
    </source>
</evidence>
<keyword evidence="5 9" id="KW-0064">Aspartyl protease</keyword>
<evidence type="ECO:0000313" key="12">
    <source>
        <dbReference type="EMBL" id="NYG05442.1"/>
    </source>
</evidence>
<keyword evidence="6 9" id="KW-0378">Hydrolase</keyword>
<dbReference type="UniPathway" id="UPA00665"/>
<protein>
    <recommendedName>
        <fullName evidence="9">Lipoprotein signal peptidase</fullName>
        <ecNumber evidence="9">3.4.23.36</ecNumber>
    </recommendedName>
    <alternativeName>
        <fullName evidence="9">Prolipoprotein signal peptidase</fullName>
    </alternativeName>
    <alternativeName>
        <fullName evidence="9">Signal peptidase II</fullName>
        <shortName evidence="9">SPase II</shortName>
    </alternativeName>
</protein>
<dbReference type="AlphaFoldDB" id="A0A852WJE4"/>
<evidence type="ECO:0000256" key="10">
    <source>
        <dbReference type="RuleBase" id="RU004181"/>
    </source>
</evidence>
<reference evidence="12 15" key="1">
    <citation type="submission" date="2020-07" db="EMBL/GenBank/DDBJ databases">
        <title>Sequencing the genomes of 1000 actinobacteria strains.</title>
        <authorList>
            <person name="Klenk H.-P."/>
        </authorList>
    </citation>
    <scope>NUCLEOTIDE SEQUENCE [LARGE SCALE GENOMIC DNA]</scope>
    <source>
        <strain evidence="13 14">DSM 44104</strain>
        <strain evidence="12 15">DSM 44749</strain>
    </source>
</reference>
<comment type="subcellular location">
    <subcellularLocation>
        <location evidence="9">Cell membrane</location>
        <topology evidence="9">Multi-pass membrane protein</topology>
    </subcellularLocation>
</comment>
<comment type="similarity">
    <text evidence="1 9 10">Belongs to the peptidase A8 family.</text>
</comment>
<comment type="caution">
    <text evidence="9">Lacks conserved residue(s) required for the propagation of feature annotation.</text>
</comment>
<keyword evidence="7 9" id="KW-1133">Transmembrane helix</keyword>
<comment type="pathway">
    <text evidence="9">Protein modification; lipoprotein biosynthesis (signal peptide cleavage).</text>
</comment>
<dbReference type="EMBL" id="JACCCZ010000002">
    <property type="protein sequence ID" value="NYG05442.1"/>
    <property type="molecule type" value="Genomic_DNA"/>
</dbReference>
<accession>A0A852WJE4</accession>
<dbReference type="GO" id="GO:0004190">
    <property type="term" value="F:aspartic-type endopeptidase activity"/>
    <property type="evidence" value="ECO:0007669"/>
    <property type="project" value="UniProtKB-UniRule"/>
</dbReference>
<comment type="function">
    <text evidence="9">This protein specifically catalyzes the removal of signal peptides from prolipoproteins.</text>
</comment>
<evidence type="ECO:0000313" key="13">
    <source>
        <dbReference type="EMBL" id="PKB41324.1"/>
    </source>
</evidence>
<dbReference type="RefSeq" id="WP_100877369.1">
    <property type="nucleotide sequence ID" value="NZ_BAAAJZ010000016.1"/>
</dbReference>
<evidence type="ECO:0000313" key="14">
    <source>
        <dbReference type="Proteomes" id="UP000232453"/>
    </source>
</evidence>
<dbReference type="PRINTS" id="PR00781">
    <property type="entry name" value="LIPOSIGPTASE"/>
</dbReference>
<feature type="transmembrane region" description="Helical" evidence="9">
    <location>
        <begin position="117"/>
        <end position="142"/>
    </location>
</feature>
<dbReference type="GO" id="GO:0006508">
    <property type="term" value="P:proteolysis"/>
    <property type="evidence" value="ECO:0007669"/>
    <property type="project" value="UniProtKB-KW"/>
</dbReference>
<evidence type="ECO:0000256" key="9">
    <source>
        <dbReference type="HAMAP-Rule" id="MF_00161"/>
    </source>
</evidence>
<dbReference type="PANTHER" id="PTHR33695">
    <property type="entry name" value="LIPOPROTEIN SIGNAL PEPTIDASE"/>
    <property type="match status" value="1"/>
</dbReference>
<dbReference type="EC" id="3.4.23.36" evidence="9"/>
<dbReference type="Proteomes" id="UP000549695">
    <property type="component" value="Unassembled WGS sequence"/>
</dbReference>
<keyword evidence="8 9" id="KW-0472">Membrane</keyword>
<name>A0A852WJE4_PSEA5</name>
<evidence type="ECO:0000256" key="5">
    <source>
        <dbReference type="ARBA" id="ARBA00022750"/>
    </source>
</evidence>
<evidence type="ECO:0000313" key="15">
    <source>
        <dbReference type="Proteomes" id="UP000549695"/>
    </source>
</evidence>
<keyword evidence="15" id="KW-1185">Reference proteome</keyword>
<dbReference type="HAMAP" id="MF_00161">
    <property type="entry name" value="LspA"/>
    <property type="match status" value="1"/>
</dbReference>
<comment type="catalytic activity">
    <reaction evidence="9">
        <text>Release of signal peptides from bacterial membrane prolipoproteins. Hydrolyzes -Xaa-Yaa-Zaa-|-(S,diacylglyceryl)Cys-, in which Xaa is hydrophobic (preferably Leu), and Yaa (Ala or Ser) and Zaa (Gly or Ala) have small, neutral side chains.</text>
        <dbReference type="EC" id="3.4.23.36"/>
    </reaction>
</comment>
<accession>A0AA44UVH1</accession>